<gene>
    <name evidence="2" type="ORF">CXG47_25365</name>
</gene>
<keyword evidence="3" id="KW-1185">Reference proteome</keyword>
<protein>
    <submittedName>
        <fullName evidence="2">Uncharacterized protein</fullName>
    </submittedName>
</protein>
<feature type="region of interest" description="Disordered" evidence="1">
    <location>
        <begin position="76"/>
        <end position="98"/>
    </location>
</feature>
<organism evidence="2 3">
    <name type="scientific">Pseudomonas plecoglossicida</name>
    <dbReference type="NCBI Taxonomy" id="70775"/>
    <lineage>
        <taxon>Bacteria</taxon>
        <taxon>Pseudomonadati</taxon>
        <taxon>Pseudomonadota</taxon>
        <taxon>Gammaproteobacteria</taxon>
        <taxon>Pseudomonadales</taxon>
        <taxon>Pseudomonadaceae</taxon>
        <taxon>Pseudomonas</taxon>
    </lineage>
</organism>
<dbReference type="EMBL" id="PJCJ01000027">
    <property type="protein sequence ID" value="PLV08745.1"/>
    <property type="molecule type" value="Genomic_DNA"/>
</dbReference>
<name>A0ABX4TUP4_PSEDL</name>
<reference evidence="2 3" key="1">
    <citation type="submission" date="2017-12" db="EMBL/GenBank/DDBJ databases">
        <title>Detection of the carbapenemase gene blaVIM-5 in members of the Pseudomonas putida group isolated from polluted Nigerian wetlands.</title>
        <authorList>
            <person name="Adelowo O."/>
            <person name="Vollmers J."/>
            <person name="Maeusezahl I."/>
            <person name="Kaster A.-K."/>
            <person name="Mueller J.A."/>
        </authorList>
    </citation>
    <scope>NUCLEOTIDE SEQUENCE [LARGE SCALE GENOMIC DNA]</scope>
    <source>
        <strain evidence="2 3">MR69</strain>
    </source>
</reference>
<proteinExistence type="predicted"/>
<evidence type="ECO:0000313" key="2">
    <source>
        <dbReference type="EMBL" id="PLV08745.1"/>
    </source>
</evidence>
<sequence length="98" mass="10536">MKRCWASLKQRQNLPAQNCAGPAGAALCRDGLRSSPGNLCNALKPWGCFAAHRDTRPLLQGPVQRWVSTCRRAVPAASRRSSRAPACAGSAGRRSARH</sequence>
<evidence type="ECO:0000256" key="1">
    <source>
        <dbReference type="SAM" id="MobiDB-lite"/>
    </source>
</evidence>
<comment type="caution">
    <text evidence="2">The sequence shown here is derived from an EMBL/GenBank/DDBJ whole genome shotgun (WGS) entry which is preliminary data.</text>
</comment>
<accession>A0ABX4TUP4</accession>
<evidence type="ECO:0000313" key="3">
    <source>
        <dbReference type="Proteomes" id="UP000234744"/>
    </source>
</evidence>
<dbReference type="Proteomes" id="UP000234744">
    <property type="component" value="Unassembled WGS sequence"/>
</dbReference>